<dbReference type="OMA" id="HFSGAYQ"/>
<dbReference type="Ensembl" id="ENSSMRT00000028084.1">
    <property type="protein sequence ID" value="ENSSMRP00000023960.1"/>
    <property type="gene ID" value="ENSSMRG00000018605.1"/>
</dbReference>
<dbReference type="GeneTree" id="ENSGT00960000188973"/>
<protein>
    <submittedName>
        <fullName evidence="2">Uncharacterized protein</fullName>
    </submittedName>
</protein>
<organism evidence="2 3">
    <name type="scientific">Salvator merianae</name>
    <name type="common">Argentine black and white tegu</name>
    <name type="synonym">Tupinambis merianae</name>
    <dbReference type="NCBI Taxonomy" id="96440"/>
    <lineage>
        <taxon>Eukaryota</taxon>
        <taxon>Metazoa</taxon>
        <taxon>Chordata</taxon>
        <taxon>Craniata</taxon>
        <taxon>Vertebrata</taxon>
        <taxon>Euteleostomi</taxon>
        <taxon>Lepidosauria</taxon>
        <taxon>Squamata</taxon>
        <taxon>Bifurcata</taxon>
        <taxon>Unidentata</taxon>
        <taxon>Episquamata</taxon>
        <taxon>Laterata</taxon>
        <taxon>Teiioidea</taxon>
        <taxon>Teiidae</taxon>
        <taxon>Salvator</taxon>
    </lineage>
</organism>
<reference evidence="2" key="2">
    <citation type="submission" date="2025-09" db="UniProtKB">
        <authorList>
            <consortium name="Ensembl"/>
        </authorList>
    </citation>
    <scope>IDENTIFICATION</scope>
</reference>
<evidence type="ECO:0000256" key="1">
    <source>
        <dbReference type="SAM" id="MobiDB-lite"/>
    </source>
</evidence>
<keyword evidence="3" id="KW-1185">Reference proteome</keyword>
<evidence type="ECO:0000313" key="3">
    <source>
        <dbReference type="Proteomes" id="UP000694421"/>
    </source>
</evidence>
<evidence type="ECO:0000313" key="2">
    <source>
        <dbReference type="Ensembl" id="ENSSMRP00000023960.1"/>
    </source>
</evidence>
<dbReference type="PANTHER" id="PTHR35822">
    <property type="entry name" value="SPERMATOGENESIS-ASSOCIATED PROTEIN 45"/>
    <property type="match status" value="1"/>
</dbReference>
<dbReference type="InterPro" id="IPR038806">
    <property type="entry name" value="SPATA45"/>
</dbReference>
<sequence length="118" mass="13701">MTDVVGGRSAREAGTVLRKANEKKLLIEYNKMRESGCLLEGKSESTWLRPQRRHYPQSNRPSPENYVEEKREDKYDAGRNSWITIIPTYHREKKHFPEKNHAIFGKPASAEDLCNLSK</sequence>
<accession>A0A8D0E008</accession>
<feature type="region of interest" description="Disordered" evidence="1">
    <location>
        <begin position="48"/>
        <end position="73"/>
    </location>
</feature>
<name>A0A8D0E008_SALMN</name>
<dbReference type="AlphaFoldDB" id="A0A8D0E008"/>
<reference evidence="2" key="1">
    <citation type="submission" date="2025-08" db="UniProtKB">
        <authorList>
            <consortium name="Ensembl"/>
        </authorList>
    </citation>
    <scope>IDENTIFICATION</scope>
</reference>
<dbReference type="Proteomes" id="UP000694421">
    <property type="component" value="Unplaced"/>
</dbReference>
<proteinExistence type="predicted"/>
<dbReference type="PANTHER" id="PTHR35822:SF1">
    <property type="entry name" value="SPERMATOGENESIS-ASSOCIATED PROTEIN 45"/>
    <property type="match status" value="1"/>
</dbReference>